<gene>
    <name evidence="2" type="ORF">BCR44DRAFT_348713</name>
</gene>
<feature type="region of interest" description="Disordered" evidence="1">
    <location>
        <begin position="1"/>
        <end position="25"/>
    </location>
</feature>
<evidence type="ECO:0000256" key="1">
    <source>
        <dbReference type="SAM" id="MobiDB-lite"/>
    </source>
</evidence>
<evidence type="ECO:0000313" key="3">
    <source>
        <dbReference type="Proteomes" id="UP000193411"/>
    </source>
</evidence>
<proteinExistence type="predicted"/>
<sequence length="161" mass="17579">MDRTWERRLSVAENDDDDTGDASTAKTFGGVKSEVNCRLEYRAGNAMAAAALQVHANSTRAVGGKYRRRPSDGHKASKSWWQTTLGSTPKMKLEGWASIQETPADGWMLLAHSLKGTNSIPTCTRYPGNSEGESTGTCFLYTDSVPSTICIPCRQLCGRTR</sequence>
<keyword evidence="3" id="KW-1185">Reference proteome</keyword>
<comment type="caution">
    <text evidence="2">The sequence shown here is derived from an EMBL/GenBank/DDBJ whole genome shotgun (WGS) entry which is preliminary data.</text>
</comment>
<dbReference type="AlphaFoldDB" id="A0A1Y2I2W5"/>
<accession>A0A1Y2I2W5</accession>
<name>A0A1Y2I2W5_9FUNG</name>
<dbReference type="EMBL" id="MCFL01000001">
    <property type="protein sequence ID" value="ORZ41205.1"/>
    <property type="molecule type" value="Genomic_DNA"/>
</dbReference>
<protein>
    <submittedName>
        <fullName evidence="2">Uncharacterized protein</fullName>
    </submittedName>
</protein>
<reference evidence="2 3" key="1">
    <citation type="submission" date="2016-07" db="EMBL/GenBank/DDBJ databases">
        <title>Pervasive Adenine N6-methylation of Active Genes in Fungi.</title>
        <authorList>
            <consortium name="DOE Joint Genome Institute"/>
            <person name="Mondo S.J."/>
            <person name="Dannebaum R.O."/>
            <person name="Kuo R.C."/>
            <person name="Labutti K."/>
            <person name="Haridas S."/>
            <person name="Kuo A."/>
            <person name="Salamov A."/>
            <person name="Ahrendt S.R."/>
            <person name="Lipzen A."/>
            <person name="Sullivan W."/>
            <person name="Andreopoulos W.B."/>
            <person name="Clum A."/>
            <person name="Lindquist E."/>
            <person name="Daum C."/>
            <person name="Ramamoorthy G.K."/>
            <person name="Gryganskyi A."/>
            <person name="Culley D."/>
            <person name="Magnuson J.K."/>
            <person name="James T.Y."/>
            <person name="O'Malley M.A."/>
            <person name="Stajich J.E."/>
            <person name="Spatafora J.W."/>
            <person name="Visel A."/>
            <person name="Grigoriev I.V."/>
        </authorList>
    </citation>
    <scope>NUCLEOTIDE SEQUENCE [LARGE SCALE GENOMIC DNA]</scope>
    <source>
        <strain evidence="2 3">PL171</strain>
    </source>
</reference>
<organism evidence="2 3">
    <name type="scientific">Catenaria anguillulae PL171</name>
    <dbReference type="NCBI Taxonomy" id="765915"/>
    <lineage>
        <taxon>Eukaryota</taxon>
        <taxon>Fungi</taxon>
        <taxon>Fungi incertae sedis</taxon>
        <taxon>Blastocladiomycota</taxon>
        <taxon>Blastocladiomycetes</taxon>
        <taxon>Blastocladiales</taxon>
        <taxon>Catenariaceae</taxon>
        <taxon>Catenaria</taxon>
    </lineage>
</organism>
<feature type="compositionally biased region" description="Basic and acidic residues" evidence="1">
    <location>
        <begin position="1"/>
        <end position="10"/>
    </location>
</feature>
<dbReference type="Proteomes" id="UP000193411">
    <property type="component" value="Unassembled WGS sequence"/>
</dbReference>
<evidence type="ECO:0000313" key="2">
    <source>
        <dbReference type="EMBL" id="ORZ41205.1"/>
    </source>
</evidence>